<keyword evidence="2" id="KW-1185">Reference proteome</keyword>
<proteinExistence type="predicted"/>
<protein>
    <submittedName>
        <fullName evidence="1">Uncharacterized protein</fullName>
    </submittedName>
</protein>
<accession>A0A2U8QS08</accession>
<gene>
    <name evidence="1" type="ORF">DI487_03050</name>
</gene>
<evidence type="ECO:0000313" key="2">
    <source>
        <dbReference type="Proteomes" id="UP000245429"/>
    </source>
</evidence>
<dbReference type="EMBL" id="CP029463">
    <property type="protein sequence ID" value="AWM12943.1"/>
    <property type="molecule type" value="Genomic_DNA"/>
</dbReference>
<organism evidence="1 2">
    <name type="scientific">Flavobacterium sediminis</name>
    <dbReference type="NCBI Taxonomy" id="2201181"/>
    <lineage>
        <taxon>Bacteria</taxon>
        <taxon>Pseudomonadati</taxon>
        <taxon>Bacteroidota</taxon>
        <taxon>Flavobacteriia</taxon>
        <taxon>Flavobacteriales</taxon>
        <taxon>Flavobacteriaceae</taxon>
        <taxon>Flavobacterium</taxon>
    </lineage>
</organism>
<name>A0A2U8QS08_9FLAO</name>
<dbReference type="KEGG" id="fse:DI487_03050"/>
<reference evidence="1 2" key="1">
    <citation type="submission" date="2018-05" db="EMBL/GenBank/DDBJ databases">
        <title>Flavobacterium sp. MEBiC07310.</title>
        <authorList>
            <person name="Baek K."/>
        </authorList>
    </citation>
    <scope>NUCLEOTIDE SEQUENCE [LARGE SCALE GENOMIC DNA]</scope>
    <source>
        <strain evidence="1 2">MEBiC07310</strain>
    </source>
</reference>
<dbReference type="AlphaFoldDB" id="A0A2U8QS08"/>
<evidence type="ECO:0000313" key="1">
    <source>
        <dbReference type="EMBL" id="AWM12943.1"/>
    </source>
</evidence>
<sequence>MQFSAMNDLECSYQGTTCEMGKFIADLNFSSVQCVKEMKLELEEHLYMVYSQKQSQFFYTLSLPTPFKISSGDRLKSCCNSLYKHTINQ</sequence>
<dbReference type="Proteomes" id="UP000245429">
    <property type="component" value="Chromosome"/>
</dbReference>